<dbReference type="Gene3D" id="1.10.10.60">
    <property type="entry name" value="Homeodomain-like"/>
    <property type="match status" value="1"/>
</dbReference>
<feature type="domain" description="HTH araC/xylS-type" evidence="4">
    <location>
        <begin position="186"/>
        <end position="284"/>
    </location>
</feature>
<dbReference type="GO" id="GO:0043565">
    <property type="term" value="F:sequence-specific DNA binding"/>
    <property type="evidence" value="ECO:0007669"/>
    <property type="project" value="InterPro"/>
</dbReference>
<keyword evidence="6" id="KW-1185">Reference proteome</keyword>
<evidence type="ECO:0000313" key="6">
    <source>
        <dbReference type="Proteomes" id="UP000292855"/>
    </source>
</evidence>
<dbReference type="SMART" id="SM00342">
    <property type="entry name" value="HTH_ARAC"/>
    <property type="match status" value="1"/>
</dbReference>
<evidence type="ECO:0000256" key="1">
    <source>
        <dbReference type="ARBA" id="ARBA00023015"/>
    </source>
</evidence>
<reference evidence="5 6" key="1">
    <citation type="submission" date="2019-02" db="EMBL/GenBank/DDBJ databases">
        <authorList>
            <person name="Li Y."/>
        </authorList>
    </citation>
    <scope>NUCLEOTIDE SEQUENCE [LARGE SCALE GENOMIC DNA]</scope>
    <source>
        <strain evidence="5 6">30C10-4-7</strain>
    </source>
</reference>
<dbReference type="PANTHER" id="PTHR43280:SF32">
    <property type="entry name" value="TRANSCRIPTIONAL REGULATORY PROTEIN"/>
    <property type="match status" value="1"/>
</dbReference>
<organism evidence="5 6">
    <name type="scientific">Sphingobacterium corticibacterium</name>
    <dbReference type="NCBI Taxonomy" id="2484746"/>
    <lineage>
        <taxon>Bacteria</taxon>
        <taxon>Pseudomonadati</taxon>
        <taxon>Bacteroidota</taxon>
        <taxon>Sphingobacteriia</taxon>
        <taxon>Sphingobacteriales</taxon>
        <taxon>Sphingobacteriaceae</taxon>
        <taxon>Sphingobacterium</taxon>
    </lineage>
</organism>
<accession>A0A4Q6XXH5</accession>
<proteinExistence type="predicted"/>
<keyword evidence="2" id="KW-0238">DNA-binding</keyword>
<dbReference type="Proteomes" id="UP000292855">
    <property type="component" value="Unassembled WGS sequence"/>
</dbReference>
<evidence type="ECO:0000256" key="2">
    <source>
        <dbReference type="ARBA" id="ARBA00023125"/>
    </source>
</evidence>
<gene>
    <name evidence="5" type="ORF">EWE74_01290</name>
</gene>
<dbReference type="Pfam" id="PF12833">
    <property type="entry name" value="HTH_18"/>
    <property type="match status" value="1"/>
</dbReference>
<evidence type="ECO:0000256" key="3">
    <source>
        <dbReference type="ARBA" id="ARBA00023163"/>
    </source>
</evidence>
<dbReference type="PANTHER" id="PTHR43280">
    <property type="entry name" value="ARAC-FAMILY TRANSCRIPTIONAL REGULATOR"/>
    <property type="match status" value="1"/>
</dbReference>
<comment type="caution">
    <text evidence="5">The sequence shown here is derived from an EMBL/GenBank/DDBJ whole genome shotgun (WGS) entry which is preliminary data.</text>
</comment>
<keyword evidence="3" id="KW-0804">Transcription</keyword>
<dbReference type="PROSITE" id="PS01124">
    <property type="entry name" value="HTH_ARAC_FAMILY_2"/>
    <property type="match status" value="1"/>
</dbReference>
<dbReference type="InterPro" id="IPR037923">
    <property type="entry name" value="HTH-like"/>
</dbReference>
<dbReference type="GO" id="GO:0003700">
    <property type="term" value="F:DNA-binding transcription factor activity"/>
    <property type="evidence" value="ECO:0007669"/>
    <property type="project" value="InterPro"/>
</dbReference>
<name>A0A4Q6XXH5_9SPHI</name>
<dbReference type="RefSeq" id="WP_130139736.1">
    <property type="nucleotide sequence ID" value="NZ_SGIT01000001.1"/>
</dbReference>
<dbReference type="InterPro" id="IPR003313">
    <property type="entry name" value="AraC-bd"/>
</dbReference>
<keyword evidence="1" id="KW-0805">Transcription regulation</keyword>
<dbReference type="EMBL" id="SGIT01000001">
    <property type="protein sequence ID" value="RZF61507.1"/>
    <property type="molecule type" value="Genomic_DNA"/>
</dbReference>
<dbReference type="SUPFAM" id="SSF51215">
    <property type="entry name" value="Regulatory protein AraC"/>
    <property type="match status" value="1"/>
</dbReference>
<dbReference type="InterPro" id="IPR018060">
    <property type="entry name" value="HTH_AraC"/>
</dbReference>
<dbReference type="Pfam" id="PF02311">
    <property type="entry name" value="AraC_binding"/>
    <property type="match status" value="1"/>
</dbReference>
<evidence type="ECO:0000259" key="4">
    <source>
        <dbReference type="PROSITE" id="PS01124"/>
    </source>
</evidence>
<sequence>MRTISNKKDIPIRTLPKEYGNGIAVSKVSAASFLADDETMHAHRHDYHFFVLQEKGTTHTEIDFEQYIISTPTILYQSPNQVHRALKVENIDMYILIISNENIHPDYLKLLQSIAPLKPLSIRHKELAIVRQAFRLCTHLYERKSDKLYLSSLQDSCNALAGLIISLYLKQVRPSESLSRFERITNEFFRLLERDFLTEKRPSNYAEALHISVSYLNECVKDVTGQSVSHHIQQRVILEAKRLLYHSDKAVKEIAAILGYDDYPYFSRLFTKTTGMTAVTFRNKNRE</sequence>
<evidence type="ECO:0000313" key="5">
    <source>
        <dbReference type="EMBL" id="RZF61507.1"/>
    </source>
</evidence>
<protein>
    <submittedName>
        <fullName evidence="5">Helix-turn-helix domain-containing protein</fullName>
    </submittedName>
</protein>
<dbReference type="InterPro" id="IPR009057">
    <property type="entry name" value="Homeodomain-like_sf"/>
</dbReference>
<dbReference type="SUPFAM" id="SSF46689">
    <property type="entry name" value="Homeodomain-like"/>
    <property type="match status" value="1"/>
</dbReference>
<dbReference type="OrthoDB" id="2585681at2"/>
<dbReference type="AlphaFoldDB" id="A0A4Q6XXH5"/>